<evidence type="ECO:0000313" key="2">
    <source>
        <dbReference type="Proteomes" id="UP000274046"/>
    </source>
</evidence>
<sequence>MRKISLIAVVILGFSACKNEANKSIEKPSEHLEAQLNEISKDTSNTKVSNNYIEVKTWIDDFKNFRQAVYTNDKAKLKTYFRFPIVGETSGIWSLMSFNDVEIAKRKAKYINPDLFYEEDLDEFPDGVFNADFVKTIMKIKTAQLFSKRQTETPEFTANGQNFKMIATYDDDEAILQLNISYSNNAVDENGEKVSEGEHNVIYIFDVIGNKRIFFKKIELAG</sequence>
<reference evidence="1 2" key="1">
    <citation type="submission" date="2018-10" db="EMBL/GenBank/DDBJ databases">
        <title>Genome sequencing of Pedobacter jejuensis TNB23.</title>
        <authorList>
            <person name="Cho Y.-J."/>
            <person name="Cho A."/>
            <person name="Kim O.-S."/>
        </authorList>
    </citation>
    <scope>NUCLEOTIDE SEQUENCE [LARGE SCALE GENOMIC DNA]</scope>
    <source>
        <strain evidence="1 2">TNB23</strain>
    </source>
</reference>
<name>A0A3N0BP87_9SPHI</name>
<keyword evidence="2" id="KW-1185">Reference proteome</keyword>
<protein>
    <recommendedName>
        <fullName evidence="3">Lipoprotein</fullName>
    </recommendedName>
</protein>
<evidence type="ECO:0008006" key="3">
    <source>
        <dbReference type="Google" id="ProtNLM"/>
    </source>
</evidence>
<comment type="caution">
    <text evidence="1">The sequence shown here is derived from an EMBL/GenBank/DDBJ whole genome shotgun (WGS) entry which is preliminary data.</text>
</comment>
<dbReference type="EMBL" id="RBEE01000043">
    <property type="protein sequence ID" value="RNL50711.1"/>
    <property type="molecule type" value="Genomic_DNA"/>
</dbReference>
<dbReference type="PROSITE" id="PS51257">
    <property type="entry name" value="PROKAR_LIPOPROTEIN"/>
    <property type="match status" value="1"/>
</dbReference>
<dbReference type="OrthoDB" id="763908at2"/>
<dbReference type="RefSeq" id="WP_123207137.1">
    <property type="nucleotide sequence ID" value="NZ_RBEE01000043.1"/>
</dbReference>
<gene>
    <name evidence="1" type="ORF">D7004_17615</name>
</gene>
<proteinExistence type="predicted"/>
<dbReference type="AlphaFoldDB" id="A0A3N0BP87"/>
<accession>A0A3N0BP87</accession>
<dbReference type="Proteomes" id="UP000274046">
    <property type="component" value="Unassembled WGS sequence"/>
</dbReference>
<evidence type="ECO:0000313" key="1">
    <source>
        <dbReference type="EMBL" id="RNL50711.1"/>
    </source>
</evidence>
<organism evidence="1 2">
    <name type="scientific">Pedobacter jejuensis</name>
    <dbReference type="NCBI Taxonomy" id="1268550"/>
    <lineage>
        <taxon>Bacteria</taxon>
        <taxon>Pseudomonadati</taxon>
        <taxon>Bacteroidota</taxon>
        <taxon>Sphingobacteriia</taxon>
        <taxon>Sphingobacteriales</taxon>
        <taxon>Sphingobacteriaceae</taxon>
        <taxon>Pedobacter</taxon>
    </lineage>
</organism>